<comment type="caution">
    <text evidence="4">The sequence shown here is derived from an EMBL/GenBank/DDBJ whole genome shotgun (WGS) entry which is preliminary data.</text>
</comment>
<dbReference type="EMBL" id="JAUSRB010000002">
    <property type="protein sequence ID" value="MDP9866360.1"/>
    <property type="molecule type" value="Genomic_DNA"/>
</dbReference>
<dbReference type="CDD" id="cd00338">
    <property type="entry name" value="Ser_Recombinase"/>
    <property type="match status" value="1"/>
</dbReference>
<feature type="domain" description="Recombinase" evidence="3">
    <location>
        <begin position="228"/>
        <end position="359"/>
    </location>
</feature>
<dbReference type="InterPro" id="IPR038109">
    <property type="entry name" value="DNA_bind_recomb_sf"/>
</dbReference>
<dbReference type="PANTHER" id="PTHR30461:SF2">
    <property type="entry name" value="SERINE RECOMBINASE PINE-RELATED"/>
    <property type="match status" value="1"/>
</dbReference>
<gene>
    <name evidence="4" type="ORF">J2S55_005626</name>
</gene>
<dbReference type="InterPro" id="IPR050639">
    <property type="entry name" value="SSR_resolvase"/>
</dbReference>
<dbReference type="PROSITE" id="PS51737">
    <property type="entry name" value="RECOMBINASE_DNA_BIND"/>
    <property type="match status" value="1"/>
</dbReference>
<evidence type="ECO:0000256" key="1">
    <source>
        <dbReference type="ARBA" id="ARBA00023125"/>
    </source>
</evidence>
<name>A0ABT9RD79_9ACTN</name>
<dbReference type="Gene3D" id="3.90.1750.20">
    <property type="entry name" value="Putative Large Serine Recombinase, Chain B, Domain 2"/>
    <property type="match status" value="1"/>
</dbReference>
<evidence type="ECO:0000256" key="2">
    <source>
        <dbReference type="ARBA" id="ARBA00023172"/>
    </source>
</evidence>
<organism evidence="4 5">
    <name type="scientific">Streptosporangium brasiliense</name>
    <dbReference type="NCBI Taxonomy" id="47480"/>
    <lineage>
        <taxon>Bacteria</taxon>
        <taxon>Bacillati</taxon>
        <taxon>Actinomycetota</taxon>
        <taxon>Actinomycetes</taxon>
        <taxon>Streptosporangiales</taxon>
        <taxon>Streptosporangiaceae</taxon>
        <taxon>Streptosporangium</taxon>
    </lineage>
</organism>
<dbReference type="InterPro" id="IPR036162">
    <property type="entry name" value="Resolvase-like_N_sf"/>
</dbReference>
<dbReference type="Proteomes" id="UP001230426">
    <property type="component" value="Unassembled WGS sequence"/>
</dbReference>
<protein>
    <submittedName>
        <fullName evidence="4">DNA invertase Pin-like site-specific DNA recombinase</fullName>
    </submittedName>
</protein>
<dbReference type="SMART" id="SM00857">
    <property type="entry name" value="Resolvase"/>
    <property type="match status" value="1"/>
</dbReference>
<dbReference type="InterPro" id="IPR006119">
    <property type="entry name" value="Resolv_N"/>
</dbReference>
<keyword evidence="5" id="KW-1185">Reference proteome</keyword>
<dbReference type="Pfam" id="PF00239">
    <property type="entry name" value="Resolvase"/>
    <property type="match status" value="1"/>
</dbReference>
<dbReference type="Gene3D" id="3.40.50.1390">
    <property type="entry name" value="Resolvase, N-terminal catalytic domain"/>
    <property type="match status" value="1"/>
</dbReference>
<evidence type="ECO:0000313" key="5">
    <source>
        <dbReference type="Proteomes" id="UP001230426"/>
    </source>
</evidence>
<reference evidence="4 5" key="1">
    <citation type="submission" date="2023-07" db="EMBL/GenBank/DDBJ databases">
        <title>Sequencing the genomes of 1000 actinobacteria strains.</title>
        <authorList>
            <person name="Klenk H.-P."/>
        </authorList>
    </citation>
    <scope>NUCLEOTIDE SEQUENCE [LARGE SCALE GENOMIC DNA]</scope>
    <source>
        <strain evidence="4 5">DSM 44109</strain>
    </source>
</reference>
<dbReference type="RefSeq" id="WP_306866942.1">
    <property type="nucleotide sequence ID" value="NZ_JAUSRB010000002.1"/>
</dbReference>
<keyword evidence="2" id="KW-0233">DNA recombination</keyword>
<evidence type="ECO:0000259" key="3">
    <source>
        <dbReference type="PROSITE" id="PS51737"/>
    </source>
</evidence>
<dbReference type="SUPFAM" id="SSF53041">
    <property type="entry name" value="Resolvase-like"/>
    <property type="match status" value="1"/>
</dbReference>
<proteinExistence type="predicted"/>
<keyword evidence="1" id="KW-0238">DNA-binding</keyword>
<dbReference type="InterPro" id="IPR011109">
    <property type="entry name" value="DNA_bind_recombinase_dom"/>
</dbReference>
<sequence length="576" mass="64235">MASKSKKAPSRAEIEQHARITVIKEAMLGGGFMSINDIAGRWNPEGDVWTADDPSAGNTLILVRISDADEEEVNGVARQIEDTCSLTARRGARVGMILVENDTSAFKRRKIKLPNGETQLRTVRPKFRLALKLLGEGRFRRFTTYHLDRTVRDPRDLEDLIDVVEGSRPRTIVDSFTGSLRLANDSDITSARIHCAIANQASRDTVRRVSRARKQQAQEGRYGGGRRPYGFESDGITPLTEEAEIIKRCHAAALAGVPLREITRDLNREGFLMASGKPWQGSRVRDMLLRPRNAGLIVHRAGNTALHEEETAAHEENIDDSVTRHYTPDDIAGRLPGDPIIEPEDYWALVRKLTDPDRRANHVGNTPSLLGSCIYQCACGSTMGAQVRYRKHKDPETGEIFQIDEFKAYRCREAGPGHVLCLAAELDALVTAAIIELIRISDPSDIIGHAATEGIDIPALRAELAMHQQRLEQISADHDDDLITRSQMLTMTAKRRQKIDKVKAVLDRVSEDVNPAAKLLGIDNIEAAWDALTLGEQREICRRMVTVTVHPVGRGRRVPTRDRITIDKRRQKVHTA</sequence>
<evidence type="ECO:0000313" key="4">
    <source>
        <dbReference type="EMBL" id="MDP9866360.1"/>
    </source>
</evidence>
<dbReference type="PANTHER" id="PTHR30461">
    <property type="entry name" value="DNA-INVERTASE FROM LAMBDOID PROPHAGE"/>
    <property type="match status" value="1"/>
</dbReference>
<dbReference type="Pfam" id="PF07508">
    <property type="entry name" value="Recombinase"/>
    <property type="match status" value="1"/>
</dbReference>
<accession>A0ABT9RD79</accession>